<dbReference type="NCBIfam" id="TIGR00255">
    <property type="entry name" value="YicC/YloC family endoribonuclease"/>
    <property type="match status" value="1"/>
</dbReference>
<dbReference type="OrthoDB" id="9771229at2"/>
<dbReference type="RefSeq" id="WP_078694688.1">
    <property type="nucleotide sequence ID" value="NZ_FUWX01000020.1"/>
</dbReference>
<dbReference type="PANTHER" id="PTHR30636:SF3">
    <property type="entry name" value="UPF0701 PROTEIN YICC"/>
    <property type="match status" value="1"/>
</dbReference>
<evidence type="ECO:0000256" key="4">
    <source>
        <dbReference type="ARBA" id="ARBA00022801"/>
    </source>
</evidence>
<evidence type="ECO:0000259" key="6">
    <source>
        <dbReference type="Pfam" id="PF03755"/>
    </source>
</evidence>
<evidence type="ECO:0000313" key="9">
    <source>
        <dbReference type="Proteomes" id="UP000191153"/>
    </source>
</evidence>
<evidence type="ECO:0000256" key="5">
    <source>
        <dbReference type="ARBA" id="ARBA00035648"/>
    </source>
</evidence>
<dbReference type="Pfam" id="PF03755">
    <property type="entry name" value="YicC-like_N"/>
    <property type="match status" value="1"/>
</dbReference>
<dbReference type="AlphaFoldDB" id="A0A1T4QA88"/>
<dbReference type="Pfam" id="PF08340">
    <property type="entry name" value="YicC-like_C"/>
    <property type="match status" value="1"/>
</dbReference>
<dbReference type="InterPro" id="IPR013551">
    <property type="entry name" value="YicC-like_C"/>
</dbReference>
<dbReference type="InterPro" id="IPR013527">
    <property type="entry name" value="YicC-like_N"/>
</dbReference>
<organism evidence="8 9">
    <name type="scientific">Cetobacterium ceti</name>
    <dbReference type="NCBI Taxonomy" id="180163"/>
    <lineage>
        <taxon>Bacteria</taxon>
        <taxon>Fusobacteriati</taxon>
        <taxon>Fusobacteriota</taxon>
        <taxon>Fusobacteriia</taxon>
        <taxon>Fusobacteriales</taxon>
        <taxon>Fusobacteriaceae</taxon>
        <taxon>Cetobacterium</taxon>
    </lineage>
</organism>
<dbReference type="InterPro" id="IPR005229">
    <property type="entry name" value="YicC/YloC-like"/>
</dbReference>
<comment type="similarity">
    <text evidence="5">Belongs to the YicC/YloC family.</text>
</comment>
<evidence type="ECO:0000256" key="3">
    <source>
        <dbReference type="ARBA" id="ARBA00022759"/>
    </source>
</evidence>
<feature type="domain" description="Endoribonuclease YicC-like C-terminal" evidence="7">
    <location>
        <begin position="172"/>
        <end position="292"/>
    </location>
</feature>
<reference evidence="8 9" key="1">
    <citation type="submission" date="2017-02" db="EMBL/GenBank/DDBJ databases">
        <authorList>
            <person name="Peterson S.W."/>
        </authorList>
    </citation>
    <scope>NUCLEOTIDE SEQUENCE [LARGE SCALE GENOMIC DNA]</scope>
    <source>
        <strain evidence="8 9">ATCC 700028</strain>
    </source>
</reference>
<gene>
    <name evidence="8" type="ORF">SAMN02745174_02244</name>
</gene>
<sequence>MRSMTGYSKVVFQNEDFVINLEIKSVNNKNLNLKIKVPYTLNFLENKIRAFVGKKIFRGSVDLKIDFEDKRVSENLFDYNKVLSDAYMEILNQMEIDYKDTFTSKLDLLVKNLNVIKRKDEEIDEEEYTSFIFEKLDVLLEKFIQMKSEEGLRLKEYFKERISFLEIKVEEIKTLQPKVVETYREKLLERLNSIREDINFTEEDLLKEILLFTDKSDISEETSRLSSHLYELKKEIESEDKTLGKKIDFILQEIFRELNTTGVKSNFYEISKIVVDCKNEIEKIREQALNIE</sequence>
<dbReference type="PANTHER" id="PTHR30636">
    <property type="entry name" value="UPF0701 PROTEIN YICC"/>
    <property type="match status" value="1"/>
</dbReference>
<comment type="cofactor">
    <cofactor evidence="1">
        <name>a divalent metal cation</name>
        <dbReference type="ChEBI" id="CHEBI:60240"/>
    </cofactor>
</comment>
<keyword evidence="3" id="KW-0255">Endonuclease</keyword>
<evidence type="ECO:0000313" key="8">
    <source>
        <dbReference type="EMBL" id="SKA00557.1"/>
    </source>
</evidence>
<keyword evidence="4" id="KW-0378">Hydrolase</keyword>
<dbReference type="EMBL" id="FUWX01000020">
    <property type="protein sequence ID" value="SKA00557.1"/>
    <property type="molecule type" value="Genomic_DNA"/>
</dbReference>
<feature type="domain" description="Endoribonuclease YicC-like N-terminal" evidence="6">
    <location>
        <begin position="1"/>
        <end position="155"/>
    </location>
</feature>
<accession>A0A1T4QA88</accession>
<dbReference type="Proteomes" id="UP000191153">
    <property type="component" value="Unassembled WGS sequence"/>
</dbReference>
<evidence type="ECO:0000259" key="7">
    <source>
        <dbReference type="Pfam" id="PF08340"/>
    </source>
</evidence>
<dbReference type="GO" id="GO:0016787">
    <property type="term" value="F:hydrolase activity"/>
    <property type="evidence" value="ECO:0007669"/>
    <property type="project" value="UniProtKB-KW"/>
</dbReference>
<keyword evidence="9" id="KW-1185">Reference proteome</keyword>
<dbReference type="GO" id="GO:0004521">
    <property type="term" value="F:RNA endonuclease activity"/>
    <property type="evidence" value="ECO:0007669"/>
    <property type="project" value="InterPro"/>
</dbReference>
<keyword evidence="2" id="KW-0540">Nuclease</keyword>
<name>A0A1T4QA88_9FUSO</name>
<evidence type="ECO:0000256" key="2">
    <source>
        <dbReference type="ARBA" id="ARBA00022722"/>
    </source>
</evidence>
<evidence type="ECO:0000256" key="1">
    <source>
        <dbReference type="ARBA" id="ARBA00001968"/>
    </source>
</evidence>
<proteinExistence type="inferred from homology"/>
<protein>
    <submittedName>
        <fullName evidence="8">TIGR00255 family protein</fullName>
    </submittedName>
</protein>
<dbReference type="STRING" id="180163.SAMN02745174_02244"/>